<dbReference type="Pfam" id="PF08279">
    <property type="entry name" value="HTH_11"/>
    <property type="match status" value="1"/>
</dbReference>
<feature type="binding site" evidence="2">
    <location>
        <position position="113"/>
    </location>
    <ligand>
        <name>biotin</name>
        <dbReference type="ChEBI" id="CHEBI:57586"/>
    </ligand>
</feature>
<evidence type="ECO:0000313" key="4">
    <source>
        <dbReference type="Proteomes" id="UP000198597"/>
    </source>
</evidence>
<dbReference type="RefSeq" id="WP_089970826.1">
    <property type="nucleotide sequence ID" value="NZ_FNJM01000008.1"/>
</dbReference>
<dbReference type="InterPro" id="IPR013196">
    <property type="entry name" value="HTH_11"/>
</dbReference>
<comment type="caution">
    <text evidence="2">Lacks conserved residue(s) required for the propagation of feature annotation.</text>
</comment>
<protein>
    <recommendedName>
        <fullName evidence="2">Bifunctional ligase/repressor BirA</fullName>
    </recommendedName>
    <alternativeName>
        <fullName evidence="2">Biotin--[acetyl-CoA-carboxylase] ligase</fullName>
        <ecNumber evidence="2">6.3.4.15</ecNumber>
    </alternativeName>
    <alternativeName>
        <fullName evidence="2">Biotin--protein ligase</fullName>
    </alternativeName>
    <alternativeName>
        <fullName evidence="2">Biotin-[acetyl-CoA carboxylase] synthetase</fullName>
    </alternativeName>
</protein>
<dbReference type="InterPro" id="IPR045864">
    <property type="entry name" value="aa-tRNA-synth_II/BPL/LPL"/>
</dbReference>
<dbReference type="InterPro" id="IPR004143">
    <property type="entry name" value="BPL_LPL_catalytic"/>
</dbReference>
<dbReference type="Gene3D" id="3.30.930.10">
    <property type="entry name" value="Bira Bifunctional Protein, Domain 2"/>
    <property type="match status" value="1"/>
</dbReference>
<dbReference type="GO" id="GO:0006355">
    <property type="term" value="P:regulation of DNA-templated transcription"/>
    <property type="evidence" value="ECO:0007669"/>
    <property type="project" value="UniProtKB-UniRule"/>
</dbReference>
<sequence>MKEKILNLLKSNKNYISGEEISKLIGITRSSVWKYINMLKKDGYIIDGVSNKGYKLICEADLISLNEIKSNLTTTFMGKELHYFKEVTSTNSTAKDLAIKDAPNGTLVISEIQTSGKGRLGRVWTSPKGGIWASLILRPDIEPINCPKITLIAAAAEAITLESYNLKPEIKWPNDLLLKNKKFSGILTEMSCDMDRVNYIILGFGINVNLSKEDIPNDLLDKATSLSIEYGCNLNRTELLCNYLQNFETLYNEFIFNNSIDKTIDICRKNSMLIGKKIVITSRDKDENVFCIDIAPSGELLVRDSLGKERLIFSGEASLSKNY</sequence>
<keyword evidence="2" id="KW-0092">Biotin</keyword>
<dbReference type="EC" id="6.3.4.15" evidence="2"/>
<keyword evidence="2" id="KW-0678">Repressor</keyword>
<dbReference type="InterPro" id="IPR036388">
    <property type="entry name" value="WH-like_DNA-bd_sf"/>
</dbReference>
<dbReference type="InterPro" id="IPR004408">
    <property type="entry name" value="Biotin_CoA_COase_ligase"/>
</dbReference>
<gene>
    <name evidence="2" type="primary">birA</name>
    <name evidence="3" type="ORF">SAMN04488529_108144</name>
</gene>
<keyword evidence="4" id="KW-1185">Reference proteome</keyword>
<reference evidence="3 4" key="1">
    <citation type="submission" date="2016-10" db="EMBL/GenBank/DDBJ databases">
        <authorList>
            <person name="de Groot N.N."/>
        </authorList>
    </citation>
    <scope>NUCLEOTIDE SEQUENCE [LARGE SCALE GENOMIC DNA]</scope>
    <source>
        <strain evidence="3 4">DSM 12272</strain>
    </source>
</reference>
<dbReference type="GO" id="GO:0009249">
    <property type="term" value="P:protein lipoylation"/>
    <property type="evidence" value="ECO:0007669"/>
    <property type="project" value="UniProtKB-ARBA"/>
</dbReference>
<keyword evidence="1 2" id="KW-0436">Ligase</keyword>
<dbReference type="GO" id="GO:0016740">
    <property type="term" value="F:transferase activity"/>
    <property type="evidence" value="ECO:0007669"/>
    <property type="project" value="UniProtKB-ARBA"/>
</dbReference>
<comment type="similarity">
    <text evidence="2">Belongs to the biotin--protein ligase family.</text>
</comment>
<dbReference type="OrthoDB" id="9807064at2"/>
<dbReference type="AlphaFoldDB" id="A0A1H0TYM5"/>
<dbReference type="PANTHER" id="PTHR12835:SF5">
    <property type="entry name" value="BIOTIN--PROTEIN LIGASE"/>
    <property type="match status" value="1"/>
</dbReference>
<dbReference type="InterPro" id="IPR036390">
    <property type="entry name" value="WH_DNA-bd_sf"/>
</dbReference>
<dbReference type="GO" id="GO:0004077">
    <property type="term" value="F:biotin--[biotin carboxyl-carrier protein] ligase activity"/>
    <property type="evidence" value="ECO:0007669"/>
    <property type="project" value="UniProtKB-UniRule"/>
</dbReference>
<feature type="DNA-binding region" description="H-T-H motif" evidence="2">
    <location>
        <begin position="18"/>
        <end position="37"/>
    </location>
</feature>
<dbReference type="Pfam" id="PF03099">
    <property type="entry name" value="BPL_LplA_LipB"/>
    <property type="match status" value="1"/>
</dbReference>
<dbReference type="InterPro" id="IPR030855">
    <property type="entry name" value="Bifunct_BirA"/>
</dbReference>
<name>A0A1H0TYM5_9CLOT</name>
<dbReference type="HAMAP" id="MF_00978">
    <property type="entry name" value="Bifunct_BirA"/>
    <property type="match status" value="1"/>
</dbReference>
<comment type="function">
    <text evidence="2">Acts both as a biotin--[acetyl-CoA-carboxylase] ligase and a repressor.</text>
</comment>
<dbReference type="Proteomes" id="UP000198597">
    <property type="component" value="Unassembled WGS sequence"/>
</dbReference>
<accession>A0A1H0TYM5</accession>
<organism evidence="3 4">
    <name type="scientific">Clostridium gasigenes</name>
    <dbReference type="NCBI Taxonomy" id="94869"/>
    <lineage>
        <taxon>Bacteria</taxon>
        <taxon>Bacillati</taxon>
        <taxon>Bacillota</taxon>
        <taxon>Clostridia</taxon>
        <taxon>Eubacteriales</taxon>
        <taxon>Clostridiaceae</taxon>
        <taxon>Clostridium</taxon>
    </lineage>
</organism>
<dbReference type="STRING" id="94869.SAMN04488529_108144"/>
<evidence type="ECO:0000256" key="2">
    <source>
        <dbReference type="HAMAP-Rule" id="MF_00978"/>
    </source>
</evidence>
<dbReference type="EMBL" id="FNJM01000008">
    <property type="protein sequence ID" value="SDP59157.1"/>
    <property type="molecule type" value="Genomic_DNA"/>
</dbReference>
<proteinExistence type="inferred from homology"/>
<dbReference type="PANTHER" id="PTHR12835">
    <property type="entry name" value="BIOTIN PROTEIN LIGASE"/>
    <property type="match status" value="1"/>
</dbReference>
<comment type="catalytic activity">
    <reaction evidence="2">
        <text>biotin + L-lysyl-[protein] + ATP = N(6)-biotinyl-L-lysyl-[protein] + AMP + diphosphate + H(+)</text>
        <dbReference type="Rhea" id="RHEA:11756"/>
        <dbReference type="Rhea" id="RHEA-COMP:9752"/>
        <dbReference type="Rhea" id="RHEA-COMP:10505"/>
        <dbReference type="ChEBI" id="CHEBI:15378"/>
        <dbReference type="ChEBI" id="CHEBI:29969"/>
        <dbReference type="ChEBI" id="CHEBI:30616"/>
        <dbReference type="ChEBI" id="CHEBI:33019"/>
        <dbReference type="ChEBI" id="CHEBI:57586"/>
        <dbReference type="ChEBI" id="CHEBI:83144"/>
        <dbReference type="ChEBI" id="CHEBI:456215"/>
        <dbReference type="EC" id="6.3.4.15"/>
    </reaction>
</comment>
<dbReference type="SUPFAM" id="SSF46785">
    <property type="entry name" value="Winged helix' DNA-binding domain"/>
    <property type="match status" value="1"/>
</dbReference>
<feature type="binding site" evidence="2">
    <location>
        <begin position="89"/>
        <end position="91"/>
    </location>
    <ligand>
        <name>biotin</name>
        <dbReference type="ChEBI" id="CHEBI:57586"/>
    </ligand>
</feature>
<keyword evidence="2" id="KW-0067">ATP-binding</keyword>
<keyword evidence="2" id="KW-0805">Transcription regulation</keyword>
<evidence type="ECO:0000313" key="3">
    <source>
        <dbReference type="EMBL" id="SDP59157.1"/>
    </source>
</evidence>
<keyword evidence="2" id="KW-0547">Nucleotide-binding</keyword>
<keyword evidence="2" id="KW-0804">Transcription</keyword>
<dbReference type="GO" id="GO:0005524">
    <property type="term" value="F:ATP binding"/>
    <property type="evidence" value="ECO:0007669"/>
    <property type="project" value="UniProtKB-UniRule"/>
</dbReference>
<evidence type="ECO:0000256" key="1">
    <source>
        <dbReference type="ARBA" id="ARBA00022598"/>
    </source>
</evidence>
<feature type="binding site" evidence="2">
    <location>
        <position position="182"/>
    </location>
    <ligand>
        <name>biotin</name>
        <dbReference type="ChEBI" id="CHEBI:57586"/>
    </ligand>
</feature>
<dbReference type="GO" id="GO:0005737">
    <property type="term" value="C:cytoplasm"/>
    <property type="evidence" value="ECO:0007669"/>
    <property type="project" value="TreeGrafter"/>
</dbReference>
<dbReference type="CDD" id="cd16442">
    <property type="entry name" value="BPL"/>
    <property type="match status" value="1"/>
</dbReference>
<dbReference type="GO" id="GO:0003677">
    <property type="term" value="F:DNA binding"/>
    <property type="evidence" value="ECO:0007669"/>
    <property type="project" value="UniProtKB-UniRule"/>
</dbReference>
<dbReference type="NCBIfam" id="TIGR00121">
    <property type="entry name" value="birA_ligase"/>
    <property type="match status" value="1"/>
</dbReference>
<keyword evidence="2" id="KW-0238">DNA-binding</keyword>
<dbReference type="Gene3D" id="1.10.10.10">
    <property type="entry name" value="Winged helix-like DNA-binding domain superfamily/Winged helix DNA-binding domain"/>
    <property type="match status" value="1"/>
</dbReference>
<dbReference type="SUPFAM" id="SSF55681">
    <property type="entry name" value="Class II aaRS and biotin synthetases"/>
    <property type="match status" value="1"/>
</dbReference>
<dbReference type="PROSITE" id="PS51733">
    <property type="entry name" value="BPL_LPL_CATALYTIC"/>
    <property type="match status" value="1"/>
</dbReference>